<dbReference type="EMBL" id="JBGMEK010000274">
    <property type="protein sequence ID" value="MFA0814124.1"/>
    <property type="molecule type" value="Genomic_DNA"/>
</dbReference>
<sequence>MILGAVTVFLILVFSFVNIQQGGRNLDQLLKEVSASAEIDAQNEINSGDFDFLAEAYGFGDSGRRVPGIGFEKYNKCVKEVAS</sequence>
<evidence type="ECO:0000313" key="2">
    <source>
        <dbReference type="Proteomes" id="UP001569428"/>
    </source>
</evidence>
<protein>
    <submittedName>
        <fullName evidence="1">Uncharacterized protein</fullName>
    </submittedName>
</protein>
<name>A0ABV4P709_9GAMM</name>
<dbReference type="RefSeq" id="WP_371841965.1">
    <property type="nucleotide sequence ID" value="NZ_JBGMEK010000274.1"/>
</dbReference>
<evidence type="ECO:0000313" key="1">
    <source>
        <dbReference type="EMBL" id="MFA0814124.1"/>
    </source>
</evidence>
<dbReference type="Proteomes" id="UP001569428">
    <property type="component" value="Unassembled WGS sequence"/>
</dbReference>
<reference evidence="1 2" key="1">
    <citation type="submission" date="2024-08" db="EMBL/GenBank/DDBJ databases">
        <authorList>
            <person name="Ishaq N."/>
        </authorList>
    </citation>
    <scope>NUCLEOTIDE SEQUENCE [LARGE SCALE GENOMIC DNA]</scope>
    <source>
        <strain evidence="1 2">DSM 18651</strain>
    </source>
</reference>
<comment type="caution">
    <text evidence="1">The sequence shown here is derived from an EMBL/GenBank/DDBJ whole genome shotgun (WGS) entry which is preliminary data.</text>
</comment>
<gene>
    <name evidence="1" type="ORF">ACCI49_24980</name>
</gene>
<proteinExistence type="predicted"/>
<organism evidence="1 2">
    <name type="scientific">Microbulbifer epialgicus</name>
    <dbReference type="NCBI Taxonomy" id="393907"/>
    <lineage>
        <taxon>Bacteria</taxon>
        <taxon>Pseudomonadati</taxon>
        <taxon>Pseudomonadota</taxon>
        <taxon>Gammaproteobacteria</taxon>
        <taxon>Cellvibrionales</taxon>
        <taxon>Microbulbiferaceae</taxon>
        <taxon>Microbulbifer</taxon>
    </lineage>
</organism>
<accession>A0ABV4P709</accession>
<keyword evidence="2" id="KW-1185">Reference proteome</keyword>